<sequence length="203" mass="23424">MSEPNLHTTLREQAILERVAAGEEQAFAELVSHYTPVIYRYLLHWLKQIPLAEEAAQDIFMRIWRNREKLPGMANFRGYLYVVARNQASTLLQQQLLAGGRPTADRLDELLVQPHYSLELKELAKLLERAVAALPPRRKEIFTLSRREGLTYEEIARRLAISRHTVKEHMVAALLFLRQYIQEYGGNLLSVGIGSLLMMDWLS</sequence>
<keyword evidence="4" id="KW-0804">Transcription</keyword>
<dbReference type="SUPFAM" id="SSF88659">
    <property type="entry name" value="Sigma3 and sigma4 domains of RNA polymerase sigma factors"/>
    <property type="match status" value="1"/>
</dbReference>
<dbReference type="InterPro" id="IPR007627">
    <property type="entry name" value="RNA_pol_sigma70_r2"/>
</dbReference>
<comment type="similarity">
    <text evidence="1">Belongs to the sigma-70 factor family. ECF subfamily.</text>
</comment>
<dbReference type="PANTHER" id="PTHR43133:SF46">
    <property type="entry name" value="RNA POLYMERASE SIGMA-70 FACTOR ECF SUBFAMILY"/>
    <property type="match status" value="1"/>
</dbReference>
<dbReference type="NCBIfam" id="TIGR02937">
    <property type="entry name" value="sigma70-ECF"/>
    <property type="match status" value="1"/>
</dbReference>
<dbReference type="SUPFAM" id="SSF88946">
    <property type="entry name" value="Sigma2 domain of RNA polymerase sigma factors"/>
    <property type="match status" value="1"/>
</dbReference>
<dbReference type="Proteomes" id="UP001220610">
    <property type="component" value="Chromosome"/>
</dbReference>
<reference evidence="7" key="1">
    <citation type="submission" date="2023-03" db="EMBL/GenBank/DDBJ databases">
        <title>Andean soil-derived lignocellulolytic bacterial consortium as a source of novel taxa and putative plastic-active enzymes.</title>
        <authorList>
            <person name="Diaz-Garcia L."/>
            <person name="Chuvochina M."/>
            <person name="Feuerriegel G."/>
            <person name="Bunk B."/>
            <person name="Sproer C."/>
            <person name="Streit W.R."/>
            <person name="Rodriguez L.M."/>
            <person name="Overmann J."/>
            <person name="Jimenez D.J."/>
        </authorList>
    </citation>
    <scope>NUCLEOTIDE SEQUENCE</scope>
    <source>
        <strain evidence="7">MAG 7</strain>
    </source>
</reference>
<accession>A0AAJ5WMW1</accession>
<protein>
    <submittedName>
        <fullName evidence="7">Sigma-70 family RNA polymerase sigma factor</fullName>
    </submittedName>
</protein>
<dbReference type="InterPro" id="IPR039425">
    <property type="entry name" value="RNA_pol_sigma-70-like"/>
</dbReference>
<dbReference type="InterPro" id="IPR013324">
    <property type="entry name" value="RNA_pol_sigma_r3/r4-like"/>
</dbReference>
<evidence type="ECO:0000313" key="7">
    <source>
        <dbReference type="EMBL" id="WEK33535.1"/>
    </source>
</evidence>
<dbReference type="InterPro" id="IPR013325">
    <property type="entry name" value="RNA_pol_sigma_r2"/>
</dbReference>
<dbReference type="InterPro" id="IPR036388">
    <property type="entry name" value="WH-like_DNA-bd_sf"/>
</dbReference>
<dbReference type="GO" id="GO:0006352">
    <property type="term" value="P:DNA-templated transcription initiation"/>
    <property type="evidence" value="ECO:0007669"/>
    <property type="project" value="InterPro"/>
</dbReference>
<evidence type="ECO:0000256" key="4">
    <source>
        <dbReference type="ARBA" id="ARBA00023163"/>
    </source>
</evidence>
<evidence type="ECO:0000256" key="1">
    <source>
        <dbReference type="ARBA" id="ARBA00010641"/>
    </source>
</evidence>
<dbReference type="GO" id="GO:0003677">
    <property type="term" value="F:DNA binding"/>
    <property type="evidence" value="ECO:0007669"/>
    <property type="project" value="InterPro"/>
</dbReference>
<evidence type="ECO:0000259" key="5">
    <source>
        <dbReference type="Pfam" id="PF04542"/>
    </source>
</evidence>
<feature type="domain" description="RNA polymerase sigma-70 region 2" evidence="5">
    <location>
        <begin position="30"/>
        <end position="94"/>
    </location>
</feature>
<evidence type="ECO:0000259" key="6">
    <source>
        <dbReference type="Pfam" id="PF08281"/>
    </source>
</evidence>
<gene>
    <name evidence="7" type="ORF">P0Y53_13670</name>
</gene>
<evidence type="ECO:0000313" key="8">
    <source>
        <dbReference type="Proteomes" id="UP001220610"/>
    </source>
</evidence>
<keyword evidence="3" id="KW-0731">Sigma factor</keyword>
<dbReference type="Gene3D" id="1.10.10.10">
    <property type="entry name" value="Winged helix-like DNA-binding domain superfamily/Winged helix DNA-binding domain"/>
    <property type="match status" value="1"/>
</dbReference>
<evidence type="ECO:0000256" key="2">
    <source>
        <dbReference type="ARBA" id="ARBA00023015"/>
    </source>
</evidence>
<dbReference type="InterPro" id="IPR013249">
    <property type="entry name" value="RNA_pol_sigma70_r4_t2"/>
</dbReference>
<dbReference type="Gene3D" id="1.10.1740.10">
    <property type="match status" value="1"/>
</dbReference>
<dbReference type="Pfam" id="PF08281">
    <property type="entry name" value="Sigma70_r4_2"/>
    <property type="match status" value="1"/>
</dbReference>
<evidence type="ECO:0000256" key="3">
    <source>
        <dbReference type="ARBA" id="ARBA00023082"/>
    </source>
</evidence>
<proteinExistence type="inferred from homology"/>
<keyword evidence="2" id="KW-0805">Transcription regulation</keyword>
<organism evidence="7 8">
    <name type="scientific">Candidatus Pseudobacter hemicellulosilyticus</name>
    <dbReference type="NCBI Taxonomy" id="3121375"/>
    <lineage>
        <taxon>Bacteria</taxon>
        <taxon>Pseudomonadati</taxon>
        <taxon>Bacteroidota</taxon>
        <taxon>Chitinophagia</taxon>
        <taxon>Chitinophagales</taxon>
        <taxon>Chitinophagaceae</taxon>
        <taxon>Pseudobacter</taxon>
    </lineage>
</organism>
<dbReference type="CDD" id="cd06171">
    <property type="entry name" value="Sigma70_r4"/>
    <property type="match status" value="1"/>
</dbReference>
<name>A0AAJ5WMW1_9BACT</name>
<dbReference type="PANTHER" id="PTHR43133">
    <property type="entry name" value="RNA POLYMERASE ECF-TYPE SIGMA FACTO"/>
    <property type="match status" value="1"/>
</dbReference>
<dbReference type="InterPro" id="IPR014284">
    <property type="entry name" value="RNA_pol_sigma-70_dom"/>
</dbReference>
<dbReference type="Pfam" id="PF04542">
    <property type="entry name" value="Sigma70_r2"/>
    <property type="match status" value="1"/>
</dbReference>
<feature type="domain" description="RNA polymerase sigma factor 70 region 4 type 2" evidence="6">
    <location>
        <begin position="126"/>
        <end position="176"/>
    </location>
</feature>
<dbReference type="AlphaFoldDB" id="A0AAJ5WMW1"/>
<dbReference type="GO" id="GO:0016987">
    <property type="term" value="F:sigma factor activity"/>
    <property type="evidence" value="ECO:0007669"/>
    <property type="project" value="UniProtKB-KW"/>
</dbReference>
<dbReference type="EMBL" id="CP119311">
    <property type="protein sequence ID" value="WEK33535.1"/>
    <property type="molecule type" value="Genomic_DNA"/>
</dbReference>